<dbReference type="EMBL" id="KV453848">
    <property type="protein sequence ID" value="ODV87061.1"/>
    <property type="molecule type" value="Genomic_DNA"/>
</dbReference>
<reference evidence="3" key="1">
    <citation type="submission" date="2016-04" db="EMBL/GenBank/DDBJ databases">
        <title>Comparative genomics of biotechnologically important yeasts.</title>
        <authorList>
            <consortium name="DOE Joint Genome Institute"/>
            <person name="Riley R."/>
            <person name="Haridas S."/>
            <person name="Wolfe K.H."/>
            <person name="Lopes M.R."/>
            <person name="Hittinger C.T."/>
            <person name="Goker M."/>
            <person name="Salamov A."/>
            <person name="Wisecaver J."/>
            <person name="Long T.M."/>
            <person name="Aerts A.L."/>
            <person name="Barry K."/>
            <person name="Choi C."/>
            <person name="Clum A."/>
            <person name="Coughlan A.Y."/>
            <person name="Deshpande S."/>
            <person name="Douglass A.P."/>
            <person name="Hanson S.J."/>
            <person name="Klenk H.-P."/>
            <person name="Labutti K."/>
            <person name="Lapidus A."/>
            <person name="Lindquist E."/>
            <person name="Lipzen A."/>
            <person name="Meier-Kolthoff J.P."/>
            <person name="Ohm R.A."/>
            <person name="Otillar R.P."/>
            <person name="Pangilinan J."/>
            <person name="Peng Y."/>
            <person name="Rokas A."/>
            <person name="Rosa C.A."/>
            <person name="Scheuner C."/>
            <person name="Sibirny A.A."/>
            <person name="Slot J.C."/>
            <person name="Stielow J.B."/>
            <person name="Sun H."/>
            <person name="Kurtzman C.P."/>
            <person name="Blackwell M."/>
            <person name="Grigoriev I.V."/>
            <person name="Jeffries T.W."/>
        </authorList>
    </citation>
    <scope>NUCLEOTIDE SEQUENCE [LARGE SCALE GENOMIC DNA]</scope>
    <source>
        <strain evidence="3">NRRL YB-2248</strain>
    </source>
</reference>
<evidence type="ECO:0000259" key="1">
    <source>
        <dbReference type="PROSITE" id="PS50181"/>
    </source>
</evidence>
<dbReference type="OrthoDB" id="3987417at2759"/>
<gene>
    <name evidence="2" type="ORF">CANARDRAFT_84826</name>
</gene>
<evidence type="ECO:0000313" key="3">
    <source>
        <dbReference type="Proteomes" id="UP000094801"/>
    </source>
</evidence>
<dbReference type="SUPFAM" id="SSF81383">
    <property type="entry name" value="F-box domain"/>
    <property type="match status" value="1"/>
</dbReference>
<dbReference type="PROSITE" id="PS50181">
    <property type="entry name" value="FBOX"/>
    <property type="match status" value="1"/>
</dbReference>
<dbReference type="InterPro" id="IPR036047">
    <property type="entry name" value="F-box-like_dom_sf"/>
</dbReference>
<sequence>MWSRDGGECVSTQEQSCKIVDFPVELWCKIEKHLSSKDMISLMQVSRGLRNILASDEIWERRATKHWFNMGEVECPGCNSYLERYMYRSKADSRLRSMVQQLIDSEVKEEVDHCLEIIFKTSSLYIPELVRLTRHLDESYKTENSKFYTWGAKKRNLEDRIQNLPEIATASKLLEGIRWQMIIDSIKSKENLDLDGFMWTLTLLDPHYFEFMNQYPQVLKRIISSYKKDIKAQSYMNGSDSTPVIKYKLNILVKCLFDVIGSENLPGTGESHKPYDISYQSDLNAEYLLTRCFSGDTHILKIAPQVFSVLFKEVALLLGFDCYYDSKMSLVLRANTDLIEVRLSAGVVRVYDYIEPQNLQMELSWKKDLLDMFPRKCRAFLSRKKNLVKLRKSLPRDGREPYIFSVPVLSYPEQWLHLNNVPVPCYKTLERDPITYVEENSMEEYCLENPISESEYLFHEEEHLPASGQLMGVNSPNTWELGILCELFDSLDPTRAVSRSASSDAYIMIRHSCMSYPVKYLLSKIPIYKECRGENLLPISRSLYIECVAPGTKATLTHDSTNGLRVGDIIDIRRGYCQYVVIIGFEIRKYVPDRSVDDLEIGWNTAEGDSVYCFALFPNGETYVVKIGDFDVKAESVSWNQVLLFAQLDSIGSYFSSFSVQEKRFIPTRHKLD</sequence>
<dbReference type="Gene3D" id="1.20.1280.50">
    <property type="match status" value="1"/>
</dbReference>
<dbReference type="Proteomes" id="UP000094801">
    <property type="component" value="Unassembled WGS sequence"/>
</dbReference>
<proteinExistence type="predicted"/>
<feature type="domain" description="F-box" evidence="1">
    <location>
        <begin position="16"/>
        <end position="62"/>
    </location>
</feature>
<evidence type="ECO:0000313" key="2">
    <source>
        <dbReference type="EMBL" id="ODV87061.1"/>
    </source>
</evidence>
<keyword evidence="3" id="KW-1185">Reference proteome</keyword>
<accession>A0A1E4T5R7</accession>
<dbReference type="Pfam" id="PF12937">
    <property type="entry name" value="F-box-like"/>
    <property type="match status" value="1"/>
</dbReference>
<dbReference type="SMART" id="SM00256">
    <property type="entry name" value="FBOX"/>
    <property type="match status" value="1"/>
</dbReference>
<dbReference type="InterPro" id="IPR001810">
    <property type="entry name" value="F-box_dom"/>
</dbReference>
<organism evidence="2 3">
    <name type="scientific">[Candida] arabinofermentans NRRL YB-2248</name>
    <dbReference type="NCBI Taxonomy" id="983967"/>
    <lineage>
        <taxon>Eukaryota</taxon>
        <taxon>Fungi</taxon>
        <taxon>Dikarya</taxon>
        <taxon>Ascomycota</taxon>
        <taxon>Saccharomycotina</taxon>
        <taxon>Pichiomycetes</taxon>
        <taxon>Pichiales</taxon>
        <taxon>Pichiaceae</taxon>
        <taxon>Ogataea</taxon>
        <taxon>Ogataea/Candida clade</taxon>
    </lineage>
</organism>
<name>A0A1E4T5R7_9ASCO</name>
<dbReference type="AlphaFoldDB" id="A0A1E4T5R7"/>
<protein>
    <recommendedName>
        <fullName evidence="1">F-box domain-containing protein</fullName>
    </recommendedName>
</protein>